<dbReference type="EMBL" id="GGEC01092542">
    <property type="protein sequence ID" value="MBX73026.1"/>
    <property type="molecule type" value="Transcribed_RNA"/>
</dbReference>
<protein>
    <submittedName>
        <fullName evidence="1">Uncharacterized protein</fullName>
    </submittedName>
</protein>
<evidence type="ECO:0000313" key="1">
    <source>
        <dbReference type="EMBL" id="MBX73026.1"/>
    </source>
</evidence>
<name>A0A2P2R192_RHIMU</name>
<proteinExistence type="predicted"/>
<accession>A0A2P2R192</accession>
<organism evidence="1">
    <name type="scientific">Rhizophora mucronata</name>
    <name type="common">Asiatic mangrove</name>
    <dbReference type="NCBI Taxonomy" id="61149"/>
    <lineage>
        <taxon>Eukaryota</taxon>
        <taxon>Viridiplantae</taxon>
        <taxon>Streptophyta</taxon>
        <taxon>Embryophyta</taxon>
        <taxon>Tracheophyta</taxon>
        <taxon>Spermatophyta</taxon>
        <taxon>Magnoliopsida</taxon>
        <taxon>eudicotyledons</taxon>
        <taxon>Gunneridae</taxon>
        <taxon>Pentapetalae</taxon>
        <taxon>rosids</taxon>
        <taxon>fabids</taxon>
        <taxon>Malpighiales</taxon>
        <taxon>Rhizophoraceae</taxon>
        <taxon>Rhizophora</taxon>
    </lineage>
</organism>
<sequence>MKYPSVTLVVYQLFARFNNLIQV</sequence>
<reference evidence="1" key="1">
    <citation type="submission" date="2018-02" db="EMBL/GenBank/DDBJ databases">
        <title>Rhizophora mucronata_Transcriptome.</title>
        <authorList>
            <person name="Meera S.P."/>
            <person name="Sreeshan A."/>
            <person name="Augustine A."/>
        </authorList>
    </citation>
    <scope>NUCLEOTIDE SEQUENCE</scope>
    <source>
        <tissue evidence="1">Leaf</tissue>
    </source>
</reference>
<dbReference type="AlphaFoldDB" id="A0A2P2R192"/>